<gene>
    <name evidence="7" type="ORF">S03H2_05657</name>
</gene>
<keyword evidence="4" id="KW-0378">Hydrolase</keyword>
<evidence type="ECO:0000256" key="5">
    <source>
        <dbReference type="ARBA" id="ARBA00022884"/>
    </source>
</evidence>
<evidence type="ECO:0000313" key="7">
    <source>
        <dbReference type="EMBL" id="GAH27555.1"/>
    </source>
</evidence>
<dbReference type="SUPFAM" id="SSF54786">
    <property type="entry name" value="YcfA/nrd intein domain"/>
    <property type="match status" value="1"/>
</dbReference>
<evidence type="ECO:0000256" key="3">
    <source>
        <dbReference type="ARBA" id="ARBA00022759"/>
    </source>
</evidence>
<name>X1F4T1_9ZZZZ</name>
<keyword evidence="5" id="KW-0694">RNA-binding</keyword>
<keyword evidence="2" id="KW-0540">Nuclease</keyword>
<keyword evidence="3" id="KW-0255">Endonuclease</keyword>
<accession>X1F4T1</accession>
<sequence length="65" mass="7381">MPRIVPIPASKLRKVFEKAGFKSVRIEGDHYVYTKQGAMRPVVIPDWPEVPVFIIKNNMRTAGIS</sequence>
<evidence type="ECO:0000256" key="1">
    <source>
        <dbReference type="ARBA" id="ARBA00022649"/>
    </source>
</evidence>
<keyword evidence="6" id="KW-0346">Stress response</keyword>
<evidence type="ECO:0000256" key="6">
    <source>
        <dbReference type="ARBA" id="ARBA00023016"/>
    </source>
</evidence>
<dbReference type="Gene3D" id="3.30.920.30">
    <property type="entry name" value="Hypothetical protein"/>
    <property type="match status" value="1"/>
</dbReference>
<feature type="non-terminal residue" evidence="7">
    <location>
        <position position="65"/>
    </location>
</feature>
<keyword evidence="1" id="KW-1277">Toxin-antitoxin system</keyword>
<evidence type="ECO:0000256" key="4">
    <source>
        <dbReference type="ARBA" id="ARBA00022801"/>
    </source>
</evidence>
<dbReference type="InterPro" id="IPR012933">
    <property type="entry name" value="HicA_mRNA_interferase"/>
</dbReference>
<dbReference type="EMBL" id="BARU01002387">
    <property type="protein sequence ID" value="GAH27555.1"/>
    <property type="molecule type" value="Genomic_DNA"/>
</dbReference>
<evidence type="ECO:0008006" key="8">
    <source>
        <dbReference type="Google" id="ProtNLM"/>
    </source>
</evidence>
<dbReference type="GO" id="GO:0016787">
    <property type="term" value="F:hydrolase activity"/>
    <property type="evidence" value="ECO:0007669"/>
    <property type="project" value="UniProtKB-KW"/>
</dbReference>
<proteinExistence type="predicted"/>
<dbReference type="InterPro" id="IPR038570">
    <property type="entry name" value="HicA_sf"/>
</dbReference>
<dbReference type="GO" id="GO:0004519">
    <property type="term" value="F:endonuclease activity"/>
    <property type="evidence" value="ECO:0007669"/>
    <property type="project" value="UniProtKB-KW"/>
</dbReference>
<evidence type="ECO:0000256" key="2">
    <source>
        <dbReference type="ARBA" id="ARBA00022722"/>
    </source>
</evidence>
<dbReference type="AlphaFoldDB" id="X1F4T1"/>
<dbReference type="Pfam" id="PF07927">
    <property type="entry name" value="HicA_toxin"/>
    <property type="match status" value="1"/>
</dbReference>
<reference evidence="7" key="1">
    <citation type="journal article" date="2014" name="Front. Microbiol.">
        <title>High frequency of phylogenetically diverse reductive dehalogenase-homologous genes in deep subseafloor sedimentary metagenomes.</title>
        <authorList>
            <person name="Kawai M."/>
            <person name="Futagami T."/>
            <person name="Toyoda A."/>
            <person name="Takaki Y."/>
            <person name="Nishi S."/>
            <person name="Hori S."/>
            <person name="Arai W."/>
            <person name="Tsubouchi T."/>
            <person name="Morono Y."/>
            <person name="Uchiyama I."/>
            <person name="Ito T."/>
            <person name="Fujiyama A."/>
            <person name="Inagaki F."/>
            <person name="Takami H."/>
        </authorList>
    </citation>
    <scope>NUCLEOTIDE SEQUENCE</scope>
    <source>
        <strain evidence="7">Expedition CK06-06</strain>
    </source>
</reference>
<comment type="caution">
    <text evidence="7">The sequence shown here is derived from an EMBL/GenBank/DDBJ whole genome shotgun (WGS) entry which is preliminary data.</text>
</comment>
<dbReference type="GO" id="GO:0003729">
    <property type="term" value="F:mRNA binding"/>
    <property type="evidence" value="ECO:0007669"/>
    <property type="project" value="InterPro"/>
</dbReference>
<protein>
    <recommendedName>
        <fullName evidence="8">Type II toxin-antitoxin system HicA family toxin</fullName>
    </recommendedName>
</protein>
<organism evidence="7">
    <name type="scientific">marine sediment metagenome</name>
    <dbReference type="NCBI Taxonomy" id="412755"/>
    <lineage>
        <taxon>unclassified sequences</taxon>
        <taxon>metagenomes</taxon>
        <taxon>ecological metagenomes</taxon>
    </lineage>
</organism>